<evidence type="ECO:0000259" key="10">
    <source>
        <dbReference type="PROSITE" id="PS51462"/>
    </source>
</evidence>
<dbReference type="PANTHER" id="PTHR42904:SF6">
    <property type="entry name" value="NAD-CAPPED RNA HYDROLASE NUDT12"/>
    <property type="match status" value="1"/>
</dbReference>
<name>A0A8J3BF76_9ACTN</name>
<comment type="cofactor">
    <cofactor evidence="2">
        <name>Zn(2+)</name>
        <dbReference type="ChEBI" id="CHEBI:29105"/>
    </cofactor>
</comment>
<evidence type="ECO:0000256" key="4">
    <source>
        <dbReference type="ARBA" id="ARBA00012381"/>
    </source>
</evidence>
<dbReference type="InterPro" id="IPR050241">
    <property type="entry name" value="NAD-cap_RNA_hydrolase_NudC"/>
</dbReference>
<dbReference type="Gene3D" id="3.90.79.20">
    <property type="match status" value="1"/>
</dbReference>
<dbReference type="InterPro" id="IPR020084">
    <property type="entry name" value="NUDIX_hydrolase_CS"/>
</dbReference>
<evidence type="ECO:0000313" key="12">
    <source>
        <dbReference type="Proteomes" id="UP000662200"/>
    </source>
</evidence>
<dbReference type="PANTHER" id="PTHR42904">
    <property type="entry name" value="NUDIX HYDROLASE, NUDC SUBFAMILY"/>
    <property type="match status" value="1"/>
</dbReference>
<evidence type="ECO:0000256" key="1">
    <source>
        <dbReference type="ARBA" id="ARBA00001946"/>
    </source>
</evidence>
<dbReference type="InterPro" id="IPR015375">
    <property type="entry name" value="NADH_PPase-like_N"/>
</dbReference>
<evidence type="ECO:0000256" key="6">
    <source>
        <dbReference type="ARBA" id="ARBA00022801"/>
    </source>
</evidence>
<evidence type="ECO:0000256" key="7">
    <source>
        <dbReference type="ARBA" id="ARBA00022842"/>
    </source>
</evidence>
<proteinExistence type="inferred from homology"/>
<dbReference type="EMBL" id="BMQC01000002">
    <property type="protein sequence ID" value="GGK17012.1"/>
    <property type="molecule type" value="Genomic_DNA"/>
</dbReference>
<evidence type="ECO:0000256" key="2">
    <source>
        <dbReference type="ARBA" id="ARBA00001947"/>
    </source>
</evidence>
<dbReference type="InterPro" id="IPR000086">
    <property type="entry name" value="NUDIX_hydrolase_dom"/>
</dbReference>
<evidence type="ECO:0000256" key="3">
    <source>
        <dbReference type="ARBA" id="ARBA00009595"/>
    </source>
</evidence>
<keyword evidence="8" id="KW-0520">NAD</keyword>
<comment type="cofactor">
    <cofactor evidence="1">
        <name>Mg(2+)</name>
        <dbReference type="ChEBI" id="CHEBI:18420"/>
    </cofactor>
</comment>
<dbReference type="AlphaFoldDB" id="A0A8J3BF76"/>
<dbReference type="GO" id="GO:0005829">
    <property type="term" value="C:cytosol"/>
    <property type="evidence" value="ECO:0007669"/>
    <property type="project" value="TreeGrafter"/>
</dbReference>
<dbReference type="PROSITE" id="PS00893">
    <property type="entry name" value="NUDIX_BOX"/>
    <property type="match status" value="1"/>
</dbReference>
<organism evidence="11 12">
    <name type="scientific">Pilimelia terevasa</name>
    <dbReference type="NCBI Taxonomy" id="53372"/>
    <lineage>
        <taxon>Bacteria</taxon>
        <taxon>Bacillati</taxon>
        <taxon>Actinomycetota</taxon>
        <taxon>Actinomycetes</taxon>
        <taxon>Micromonosporales</taxon>
        <taxon>Micromonosporaceae</taxon>
        <taxon>Pilimelia</taxon>
    </lineage>
</organism>
<dbReference type="CDD" id="cd03429">
    <property type="entry name" value="NUDIX_NADH_pyrophosphatase_Nudt13"/>
    <property type="match status" value="1"/>
</dbReference>
<dbReference type="Gene3D" id="3.90.79.10">
    <property type="entry name" value="Nucleoside Triphosphate Pyrophosphohydrolase"/>
    <property type="match status" value="1"/>
</dbReference>
<dbReference type="Pfam" id="PF00293">
    <property type="entry name" value="NUDIX"/>
    <property type="match status" value="1"/>
</dbReference>
<dbReference type="GO" id="GO:0006742">
    <property type="term" value="P:NADP+ catabolic process"/>
    <property type="evidence" value="ECO:0007669"/>
    <property type="project" value="TreeGrafter"/>
</dbReference>
<dbReference type="InterPro" id="IPR049734">
    <property type="entry name" value="NudC-like_C"/>
</dbReference>
<keyword evidence="5" id="KW-0479">Metal-binding</keyword>
<dbReference type="InterPro" id="IPR015797">
    <property type="entry name" value="NUDIX_hydrolase-like_dom_sf"/>
</dbReference>
<dbReference type="RefSeq" id="WP_189112709.1">
    <property type="nucleotide sequence ID" value="NZ_BMQC01000002.1"/>
</dbReference>
<dbReference type="Proteomes" id="UP000662200">
    <property type="component" value="Unassembled WGS sequence"/>
</dbReference>
<dbReference type="NCBIfam" id="NF001299">
    <property type="entry name" value="PRK00241.1"/>
    <property type="match status" value="1"/>
</dbReference>
<dbReference type="SUPFAM" id="SSF55811">
    <property type="entry name" value="Nudix"/>
    <property type="match status" value="1"/>
</dbReference>
<protein>
    <recommendedName>
        <fullName evidence="4">NAD(+) diphosphatase</fullName>
        <ecNumber evidence="4">3.6.1.22</ecNumber>
    </recommendedName>
</protein>
<dbReference type="GO" id="GO:0019677">
    <property type="term" value="P:NAD+ catabolic process"/>
    <property type="evidence" value="ECO:0007669"/>
    <property type="project" value="TreeGrafter"/>
</dbReference>
<comment type="similarity">
    <text evidence="3">Belongs to the Nudix hydrolase family. NudC subfamily.</text>
</comment>
<comment type="catalytic activity">
    <reaction evidence="9">
        <text>a 5'-end NAD(+)-phospho-ribonucleoside in mRNA + H2O = a 5'-end phospho-adenosine-phospho-ribonucleoside in mRNA + beta-nicotinamide D-ribonucleotide + 2 H(+)</text>
        <dbReference type="Rhea" id="RHEA:60876"/>
        <dbReference type="Rhea" id="RHEA-COMP:15698"/>
        <dbReference type="Rhea" id="RHEA-COMP:15719"/>
        <dbReference type="ChEBI" id="CHEBI:14649"/>
        <dbReference type="ChEBI" id="CHEBI:15377"/>
        <dbReference type="ChEBI" id="CHEBI:15378"/>
        <dbReference type="ChEBI" id="CHEBI:144029"/>
        <dbReference type="ChEBI" id="CHEBI:144051"/>
    </reaction>
    <physiologicalReaction direction="left-to-right" evidence="9">
        <dbReference type="Rhea" id="RHEA:60877"/>
    </physiologicalReaction>
</comment>
<accession>A0A8J3BF76</accession>
<evidence type="ECO:0000313" key="11">
    <source>
        <dbReference type="EMBL" id="GGK17012.1"/>
    </source>
</evidence>
<evidence type="ECO:0000256" key="8">
    <source>
        <dbReference type="ARBA" id="ARBA00023027"/>
    </source>
</evidence>
<evidence type="ECO:0000256" key="9">
    <source>
        <dbReference type="ARBA" id="ARBA00023679"/>
    </source>
</evidence>
<gene>
    <name evidence="11" type="ORF">GCM10010124_06940</name>
</gene>
<reference evidence="11" key="1">
    <citation type="journal article" date="2014" name="Int. J. Syst. Evol. Microbiol.">
        <title>Complete genome sequence of Corynebacterium casei LMG S-19264T (=DSM 44701T), isolated from a smear-ripened cheese.</title>
        <authorList>
            <consortium name="US DOE Joint Genome Institute (JGI-PGF)"/>
            <person name="Walter F."/>
            <person name="Albersmeier A."/>
            <person name="Kalinowski J."/>
            <person name="Ruckert C."/>
        </authorList>
    </citation>
    <scope>NUCLEOTIDE SEQUENCE</scope>
    <source>
        <strain evidence="11">JCM 3091</strain>
    </source>
</reference>
<dbReference type="PROSITE" id="PS51462">
    <property type="entry name" value="NUDIX"/>
    <property type="match status" value="1"/>
</dbReference>
<keyword evidence="12" id="KW-1185">Reference proteome</keyword>
<keyword evidence="7" id="KW-0460">Magnesium</keyword>
<comment type="caution">
    <text evidence="11">The sequence shown here is derived from an EMBL/GenBank/DDBJ whole genome shotgun (WGS) entry which is preliminary data.</text>
</comment>
<dbReference type="GO" id="GO:0035529">
    <property type="term" value="F:NADH pyrophosphatase activity"/>
    <property type="evidence" value="ECO:0007669"/>
    <property type="project" value="TreeGrafter"/>
</dbReference>
<feature type="domain" description="Nudix hydrolase" evidence="10">
    <location>
        <begin position="156"/>
        <end position="287"/>
    </location>
</feature>
<evidence type="ECO:0000256" key="5">
    <source>
        <dbReference type="ARBA" id="ARBA00022723"/>
    </source>
</evidence>
<sequence>MADIPLARAVLDRAAHRRADDEWLAAAWSRARLVVVDTGAGVAAVDEADGLVLRGTGEAPTAAAPGVGAWFLGVDGEGTPYFAVDAPLAPSAGQRLAGLRDAAHVLSPLHADLLVTALGIAHWHARHRYAARSGTPTTAGEAGWSHVDAEGARSWPRTDPAVIMLLWDGRPGTQGQCLLAVGAGWDNAEVKRFSCLAGFVEPGESAESAVAREVGEEVGVAVGDIRYVGSQPWPYPSSLMLGFLAEADPATPLRPDPAEIAEARWFTRAEVAAVRAGETLRLPDGARVAVTDNASISASLVNHWLAG</sequence>
<dbReference type="Pfam" id="PF09296">
    <property type="entry name" value="NUDIX-like"/>
    <property type="match status" value="1"/>
</dbReference>
<reference evidence="11" key="2">
    <citation type="submission" date="2020-09" db="EMBL/GenBank/DDBJ databases">
        <authorList>
            <person name="Sun Q."/>
            <person name="Ohkuma M."/>
        </authorList>
    </citation>
    <scope>NUCLEOTIDE SEQUENCE</scope>
    <source>
        <strain evidence="11">JCM 3091</strain>
    </source>
</reference>
<dbReference type="GO" id="GO:0046872">
    <property type="term" value="F:metal ion binding"/>
    <property type="evidence" value="ECO:0007669"/>
    <property type="project" value="UniProtKB-KW"/>
</dbReference>
<dbReference type="EC" id="3.6.1.22" evidence="4"/>
<keyword evidence="6 11" id="KW-0378">Hydrolase</keyword>